<dbReference type="Proteomes" id="UP001230649">
    <property type="component" value="Unassembled WGS sequence"/>
</dbReference>
<accession>A0ACC2V575</accession>
<dbReference type="EMBL" id="JASBWS010000139">
    <property type="protein sequence ID" value="KAJ9094339.1"/>
    <property type="molecule type" value="Genomic_DNA"/>
</dbReference>
<keyword evidence="2" id="KW-1185">Reference proteome</keyword>
<protein>
    <submittedName>
        <fullName evidence="1">Uncharacterized protein</fullName>
    </submittedName>
</protein>
<evidence type="ECO:0000313" key="1">
    <source>
        <dbReference type="EMBL" id="KAJ9094339.1"/>
    </source>
</evidence>
<name>A0ACC2V575_9TREE</name>
<gene>
    <name evidence="1" type="ORF">QFC20_006907</name>
</gene>
<sequence>MPSDTSSTCGVPANDSLGGVPVNQSVNVTEIDYTRIIASGFDAMDTASFYFGDEDRTSHPPHDPGCTFSVRKTIGEQEENSDDDGFYRRPAELFRPGEGDKVPVIHCVKDAGTSPYVVEVQAIKALKHGDNRFNPCIFIGQVDPKSAKEDLRCLWQRIGTEGAGLECSSEFQKYTPLGLQDDLERTVDEDDKEALESLIEAIKSCDFSSESSDPPKLVRRGGA</sequence>
<proteinExistence type="predicted"/>
<organism evidence="1 2">
    <name type="scientific">Naganishia adeliensis</name>
    <dbReference type="NCBI Taxonomy" id="92952"/>
    <lineage>
        <taxon>Eukaryota</taxon>
        <taxon>Fungi</taxon>
        <taxon>Dikarya</taxon>
        <taxon>Basidiomycota</taxon>
        <taxon>Agaricomycotina</taxon>
        <taxon>Tremellomycetes</taxon>
        <taxon>Filobasidiales</taxon>
        <taxon>Filobasidiaceae</taxon>
        <taxon>Naganishia</taxon>
    </lineage>
</organism>
<reference evidence="1" key="1">
    <citation type="submission" date="2023-04" db="EMBL/GenBank/DDBJ databases">
        <title>Draft Genome sequencing of Naganishia species isolated from polar environments using Oxford Nanopore Technology.</title>
        <authorList>
            <person name="Leo P."/>
            <person name="Venkateswaran K."/>
        </authorList>
    </citation>
    <scope>NUCLEOTIDE SEQUENCE</scope>
    <source>
        <strain evidence="1">MNA-CCFEE 5262</strain>
    </source>
</reference>
<comment type="caution">
    <text evidence="1">The sequence shown here is derived from an EMBL/GenBank/DDBJ whole genome shotgun (WGS) entry which is preliminary data.</text>
</comment>
<evidence type="ECO:0000313" key="2">
    <source>
        <dbReference type="Proteomes" id="UP001230649"/>
    </source>
</evidence>